<evidence type="ECO:0000313" key="2">
    <source>
        <dbReference type="EMBL" id="EPQ13023.1"/>
    </source>
</evidence>
<sequence>MVCNSLDQELRLPPPLGSLAMRLFLIIAILLFQQPTELFGWKKCLMGLGRCKNHCTVDEKEIEKCKKKKCCIGPKTLQLINNYLLNEMPHGHEEGSAKQLKPIKNSRAVIQTKYILSLSPKIKSPFANINTTIISNASAMNPAITNAMIFRKITYPATSTKGDTKKSRGSATDFSPPSPPP</sequence>
<name>S7PQ84_MYOBR</name>
<evidence type="ECO:0000256" key="1">
    <source>
        <dbReference type="SAM" id="MobiDB-lite"/>
    </source>
</evidence>
<keyword evidence="3" id="KW-1185">Reference proteome</keyword>
<accession>S7PQ84</accession>
<protein>
    <submittedName>
        <fullName evidence="2">Beta-defensin 129</fullName>
    </submittedName>
</protein>
<proteinExistence type="predicted"/>
<dbReference type="eggNOG" id="ENOG502TDUT">
    <property type="taxonomic scope" value="Eukaryota"/>
</dbReference>
<organism evidence="2 3">
    <name type="scientific">Myotis brandtii</name>
    <name type="common">Brandt's bat</name>
    <dbReference type="NCBI Taxonomy" id="109478"/>
    <lineage>
        <taxon>Eukaryota</taxon>
        <taxon>Metazoa</taxon>
        <taxon>Chordata</taxon>
        <taxon>Craniata</taxon>
        <taxon>Vertebrata</taxon>
        <taxon>Euteleostomi</taxon>
        <taxon>Mammalia</taxon>
        <taxon>Eutheria</taxon>
        <taxon>Laurasiatheria</taxon>
        <taxon>Chiroptera</taxon>
        <taxon>Yangochiroptera</taxon>
        <taxon>Vespertilionidae</taxon>
        <taxon>Myotis</taxon>
    </lineage>
</organism>
<dbReference type="Proteomes" id="UP000052978">
    <property type="component" value="Unassembled WGS sequence"/>
</dbReference>
<reference evidence="2 3" key="1">
    <citation type="journal article" date="2013" name="Nat. Commun.">
        <title>Genome analysis reveals insights into physiology and longevity of the Brandt's bat Myotis brandtii.</title>
        <authorList>
            <person name="Seim I."/>
            <person name="Fang X."/>
            <person name="Xiong Z."/>
            <person name="Lobanov A.V."/>
            <person name="Huang Z."/>
            <person name="Ma S."/>
            <person name="Feng Y."/>
            <person name="Turanov A.A."/>
            <person name="Zhu Y."/>
            <person name="Lenz T.L."/>
            <person name="Gerashchenko M.V."/>
            <person name="Fan D."/>
            <person name="Hee Yim S."/>
            <person name="Yao X."/>
            <person name="Jordan D."/>
            <person name="Xiong Y."/>
            <person name="Ma Y."/>
            <person name="Lyapunov A.N."/>
            <person name="Chen G."/>
            <person name="Kulakova O.I."/>
            <person name="Sun Y."/>
            <person name="Lee S.G."/>
            <person name="Bronson R.T."/>
            <person name="Moskalev A.A."/>
            <person name="Sunyaev S.R."/>
            <person name="Zhang G."/>
            <person name="Krogh A."/>
            <person name="Wang J."/>
            <person name="Gladyshev V.N."/>
        </authorList>
    </citation>
    <scope>NUCLEOTIDE SEQUENCE [LARGE SCALE GENOMIC DNA]</scope>
</reference>
<evidence type="ECO:0000313" key="3">
    <source>
        <dbReference type="Proteomes" id="UP000052978"/>
    </source>
</evidence>
<dbReference type="AlphaFoldDB" id="S7PQ84"/>
<dbReference type="EMBL" id="KE163659">
    <property type="protein sequence ID" value="EPQ13023.1"/>
    <property type="molecule type" value="Genomic_DNA"/>
</dbReference>
<feature type="region of interest" description="Disordered" evidence="1">
    <location>
        <begin position="158"/>
        <end position="181"/>
    </location>
</feature>
<gene>
    <name evidence="2" type="ORF">D623_10009948</name>
</gene>